<evidence type="ECO:0000313" key="2">
    <source>
        <dbReference type="Proteomes" id="UP000245375"/>
    </source>
</evidence>
<gene>
    <name evidence="1" type="ORF">DIS18_07430</name>
</gene>
<keyword evidence="2" id="KW-1185">Reference proteome</keyword>
<reference evidence="1 2" key="2">
    <citation type="submission" date="2018-05" db="EMBL/GenBank/DDBJ databases">
        <title>Algibacter marinivivus sp. nov., isolated from sample around a algae.</title>
        <authorList>
            <person name="Zhong X."/>
        </authorList>
    </citation>
    <scope>NUCLEOTIDE SEQUENCE [LARGE SCALE GENOMIC DNA]</scope>
    <source>
        <strain evidence="1 2">ZY111</strain>
    </source>
</reference>
<accession>A0A2U2X967</accession>
<dbReference type="AlphaFoldDB" id="A0A2U2X967"/>
<dbReference type="Proteomes" id="UP000245375">
    <property type="component" value="Unassembled WGS sequence"/>
</dbReference>
<dbReference type="RefSeq" id="WP_109352360.1">
    <property type="nucleotide sequence ID" value="NZ_QFRI01000001.1"/>
</dbReference>
<sequence length="255" mass="29229">MAPIKFEENIKEKLEKRTLKPSVNAWDKLSERLDNQEEPKNNKPYWWLGLAASIVGILFVVSQFLNENNKIEEPEIVTNPEKVIESETINIAKENNKEHNNILKASEDVFIQNKEEKQEVFEEKKLIITEEDKQPPLVAYEAIIEPEVKPENKPELPGEKLTFEEQKIQDVIAQVEQLKSKNSIVTEADIETLLADAQKEIQLNRLFNETTGVVDANALLQDVEAELDQSFRTKVFEALKSSYNSVKTAVAQRNN</sequence>
<dbReference type="OrthoDB" id="1247025at2"/>
<evidence type="ECO:0000313" key="1">
    <source>
        <dbReference type="EMBL" id="PWH84357.1"/>
    </source>
</evidence>
<comment type="caution">
    <text evidence="1">The sequence shown here is derived from an EMBL/GenBank/DDBJ whole genome shotgun (WGS) entry which is preliminary data.</text>
</comment>
<dbReference type="EMBL" id="QFRI01000001">
    <property type="protein sequence ID" value="PWH84357.1"/>
    <property type="molecule type" value="Genomic_DNA"/>
</dbReference>
<organism evidence="1 2">
    <name type="scientific">Algibacter marinivivus</name>
    <dbReference type="NCBI Taxonomy" id="2100723"/>
    <lineage>
        <taxon>Bacteria</taxon>
        <taxon>Pseudomonadati</taxon>
        <taxon>Bacteroidota</taxon>
        <taxon>Flavobacteriia</taxon>
        <taxon>Flavobacteriales</taxon>
        <taxon>Flavobacteriaceae</taxon>
        <taxon>Algibacter</taxon>
    </lineage>
</organism>
<reference evidence="2" key="1">
    <citation type="submission" date="2018-05" db="EMBL/GenBank/DDBJ databases">
        <title>Algibacter marinivivus sp. nov., isolated from sample around a algae.</title>
        <authorList>
            <person name="Lu D."/>
        </authorList>
    </citation>
    <scope>NUCLEOTIDE SEQUENCE [LARGE SCALE GENOMIC DNA]</scope>
    <source>
        <strain evidence="2">ZY111</strain>
    </source>
</reference>
<protein>
    <submittedName>
        <fullName evidence="1">Uncharacterized protein</fullName>
    </submittedName>
</protein>
<name>A0A2U2X967_9FLAO</name>
<proteinExistence type="predicted"/>